<dbReference type="InterPro" id="IPR049730">
    <property type="entry name" value="SNF2/RAD54-like_C"/>
</dbReference>
<evidence type="ECO:0000256" key="4">
    <source>
        <dbReference type="ARBA" id="ARBA00022806"/>
    </source>
</evidence>
<dbReference type="InterPro" id="IPR000330">
    <property type="entry name" value="SNF2_N"/>
</dbReference>
<evidence type="ECO:0000259" key="7">
    <source>
        <dbReference type="PROSITE" id="PS51192"/>
    </source>
</evidence>
<keyword evidence="3" id="KW-0378">Hydrolase</keyword>
<comment type="subcellular location">
    <subcellularLocation>
        <location evidence="1">Nucleus</location>
    </subcellularLocation>
</comment>
<dbReference type="GO" id="GO:0004386">
    <property type="term" value="F:helicase activity"/>
    <property type="evidence" value="ECO:0007669"/>
    <property type="project" value="UniProtKB-KW"/>
</dbReference>
<dbReference type="PROSITE" id="PS51194">
    <property type="entry name" value="HELICASE_CTER"/>
    <property type="match status" value="1"/>
</dbReference>
<keyword evidence="6" id="KW-0539">Nucleus</keyword>
<dbReference type="InterPro" id="IPR001650">
    <property type="entry name" value="Helicase_C-like"/>
</dbReference>
<evidence type="ECO:0000256" key="2">
    <source>
        <dbReference type="ARBA" id="ARBA00022741"/>
    </source>
</evidence>
<dbReference type="InterPro" id="IPR044567">
    <property type="entry name" value="CLSY/DRD1"/>
</dbReference>
<dbReference type="InterPro" id="IPR038718">
    <property type="entry name" value="SNF2-like_sf"/>
</dbReference>
<keyword evidence="2" id="KW-0547">Nucleotide-binding</keyword>
<keyword evidence="5" id="KW-0067">ATP-binding</keyword>
<dbReference type="Proteomes" id="UP001604277">
    <property type="component" value="Unassembled WGS sequence"/>
</dbReference>
<dbReference type="Gene3D" id="3.40.50.10810">
    <property type="entry name" value="Tandem AAA-ATPase domain"/>
    <property type="match status" value="1"/>
</dbReference>
<dbReference type="SUPFAM" id="SSF52540">
    <property type="entry name" value="P-loop containing nucleoside triphosphate hydrolases"/>
    <property type="match status" value="2"/>
</dbReference>
<dbReference type="InterPro" id="IPR027417">
    <property type="entry name" value="P-loop_NTPase"/>
</dbReference>
<reference evidence="10" key="1">
    <citation type="submission" date="2024-07" db="EMBL/GenBank/DDBJ databases">
        <title>Two chromosome-level genome assemblies of Korean endemic species Abeliophyllum distichum and Forsythia ovata (Oleaceae).</title>
        <authorList>
            <person name="Jang H."/>
        </authorList>
    </citation>
    <scope>NUCLEOTIDE SEQUENCE [LARGE SCALE GENOMIC DNA]</scope>
</reference>
<feature type="domain" description="Helicase ATP-binding" evidence="7">
    <location>
        <begin position="139"/>
        <end position="337"/>
    </location>
</feature>
<evidence type="ECO:0000259" key="8">
    <source>
        <dbReference type="PROSITE" id="PS51194"/>
    </source>
</evidence>
<dbReference type="PANTHER" id="PTHR45821:SF5">
    <property type="entry name" value="SNF2 DOMAIN-CONTAINING PROTEIN CLASSY 4"/>
    <property type="match status" value="1"/>
</dbReference>
<evidence type="ECO:0000256" key="5">
    <source>
        <dbReference type="ARBA" id="ARBA00022840"/>
    </source>
</evidence>
<evidence type="ECO:0000256" key="1">
    <source>
        <dbReference type="ARBA" id="ARBA00004123"/>
    </source>
</evidence>
<comment type="caution">
    <text evidence="9">The sequence shown here is derived from an EMBL/GenBank/DDBJ whole genome shotgun (WGS) entry which is preliminary data.</text>
</comment>
<proteinExistence type="predicted"/>
<evidence type="ECO:0000256" key="6">
    <source>
        <dbReference type="ARBA" id="ARBA00023242"/>
    </source>
</evidence>
<dbReference type="InterPro" id="IPR014001">
    <property type="entry name" value="Helicase_ATP-bd"/>
</dbReference>
<evidence type="ECO:0000256" key="3">
    <source>
        <dbReference type="ARBA" id="ARBA00022801"/>
    </source>
</evidence>
<gene>
    <name evidence="9" type="ORF">Fot_47163</name>
</gene>
<feature type="domain" description="Helicase C-terminal" evidence="8">
    <location>
        <begin position="478"/>
        <end position="631"/>
    </location>
</feature>
<dbReference type="GO" id="GO:0005634">
    <property type="term" value="C:nucleus"/>
    <property type="evidence" value="ECO:0007669"/>
    <property type="project" value="UniProtKB-SubCell"/>
</dbReference>
<accession>A0ABD1QT67</accession>
<dbReference type="GO" id="GO:0016787">
    <property type="term" value="F:hydrolase activity"/>
    <property type="evidence" value="ECO:0007669"/>
    <property type="project" value="UniProtKB-KW"/>
</dbReference>
<protein>
    <submittedName>
        <fullName evidence="9">SNF2 domain-containing protein CLASSY 3</fullName>
    </submittedName>
</protein>
<name>A0ABD1QT67_9LAMI</name>
<keyword evidence="10" id="KW-1185">Reference proteome</keyword>
<dbReference type="AlphaFoldDB" id="A0ABD1QT67"/>
<sequence length="683" mass="77682">MVVDDDDDDFFVPQDIDNTPAARCRRGEHDLILDEQIGIKCKYCSAVLLEIEDILPPFYTPPSGRRDKKDFGESYSRIFDQIQFQDATGNPSSLSIHAGETVWDLIHDTKSKLYPHQREGFEFMWKNIAGDIFIEKLKRPLSDDGNGCIISHAPGTGKTRLTIVFLQAFMNQYPMCRPVIIAPRGMLLTWEDEFRKWNVDIPFHNLNKLELSADENAISAKIIGQVGCRGRSRDYIRFVKVTSWLTSSSILGVSYPLFEKLAGDRQQKGQHDQIRKYLLNSPGLLVLDEGHTPRSDQSLTWKALTSVATSRRIMLSGTPFQNNIEELYNTLCLVHPKFADRIDEIHPSCKRGRPRINKDRGKRGTLTKFIGETTDDRLMKLRTMIDPFVHVHKGTILQESLPGLRDSLVFLRPSELQKALLEIASKAKSFFQEVCWVSLISIHPSLVAEEEMFSAYKSEIERTESTIDAGVKTKFVTKLIWLADALGERVLVFSEFLDPLVFIKQQLQSQFSWNEGREVLYMDGKLDQNQRQYSIRSFNDESSEAKVLLASQKACSEGINLVGASRVVLLDTAWNPSVERQAISRAYRLGQKKVVHVYRLITSGTVEVQKYASQAQKDRISQLIFSPTDGPTCHSEASKIVSEDKVFEALVDDKSLSPIFEKIIHQPKAFDMIDTFDFTDLKL</sequence>
<dbReference type="GO" id="GO:0005524">
    <property type="term" value="F:ATP binding"/>
    <property type="evidence" value="ECO:0007669"/>
    <property type="project" value="UniProtKB-KW"/>
</dbReference>
<organism evidence="9 10">
    <name type="scientific">Forsythia ovata</name>
    <dbReference type="NCBI Taxonomy" id="205694"/>
    <lineage>
        <taxon>Eukaryota</taxon>
        <taxon>Viridiplantae</taxon>
        <taxon>Streptophyta</taxon>
        <taxon>Embryophyta</taxon>
        <taxon>Tracheophyta</taxon>
        <taxon>Spermatophyta</taxon>
        <taxon>Magnoliopsida</taxon>
        <taxon>eudicotyledons</taxon>
        <taxon>Gunneridae</taxon>
        <taxon>Pentapetalae</taxon>
        <taxon>asterids</taxon>
        <taxon>lamiids</taxon>
        <taxon>Lamiales</taxon>
        <taxon>Oleaceae</taxon>
        <taxon>Forsythieae</taxon>
        <taxon>Forsythia</taxon>
    </lineage>
</organism>
<dbReference type="EMBL" id="JBFOLJ010000014">
    <property type="protein sequence ID" value="KAL2478149.1"/>
    <property type="molecule type" value="Genomic_DNA"/>
</dbReference>
<dbReference type="PANTHER" id="PTHR45821">
    <property type="entry name" value="SNF2 DOMAIN-CONTAINING PROTEIN CLASSY 2-RELATED"/>
    <property type="match status" value="1"/>
</dbReference>
<dbReference type="Pfam" id="PF00176">
    <property type="entry name" value="SNF2-rel_dom"/>
    <property type="match status" value="1"/>
</dbReference>
<evidence type="ECO:0000313" key="10">
    <source>
        <dbReference type="Proteomes" id="UP001604277"/>
    </source>
</evidence>
<evidence type="ECO:0000313" key="9">
    <source>
        <dbReference type="EMBL" id="KAL2478149.1"/>
    </source>
</evidence>
<dbReference type="Gene3D" id="3.40.50.300">
    <property type="entry name" value="P-loop containing nucleotide triphosphate hydrolases"/>
    <property type="match status" value="1"/>
</dbReference>
<keyword evidence="4" id="KW-0347">Helicase</keyword>
<dbReference type="SMART" id="SM00487">
    <property type="entry name" value="DEXDc"/>
    <property type="match status" value="1"/>
</dbReference>
<dbReference type="PROSITE" id="PS51192">
    <property type="entry name" value="HELICASE_ATP_BIND_1"/>
    <property type="match status" value="1"/>
</dbReference>
<dbReference type="CDD" id="cd18793">
    <property type="entry name" value="SF2_C_SNF"/>
    <property type="match status" value="1"/>
</dbReference>
<dbReference type="Pfam" id="PF00271">
    <property type="entry name" value="Helicase_C"/>
    <property type="match status" value="1"/>
</dbReference>
<dbReference type="SMART" id="SM00490">
    <property type="entry name" value="HELICc"/>
    <property type="match status" value="1"/>
</dbReference>